<evidence type="ECO:0000313" key="3">
    <source>
        <dbReference type="Proteomes" id="UP000323258"/>
    </source>
</evidence>
<dbReference type="Pfam" id="PF01584">
    <property type="entry name" value="CheW"/>
    <property type="match status" value="1"/>
</dbReference>
<proteinExistence type="predicted"/>
<reference evidence="2 3" key="2">
    <citation type="submission" date="2019-09" db="EMBL/GenBank/DDBJ databases">
        <title>Mesorhizobium sp. MaA-C15 isolated from Microcystis aeruginosa.</title>
        <authorList>
            <person name="Jeong S.E."/>
            <person name="Jin H.M."/>
            <person name="Jeon C.O."/>
        </authorList>
    </citation>
    <scope>NUCLEOTIDE SEQUENCE [LARGE SCALE GENOMIC DNA]</scope>
    <source>
        <strain evidence="2 3">MaA-C15</strain>
    </source>
</reference>
<dbReference type="InterPro" id="IPR002545">
    <property type="entry name" value="CheW-lke_dom"/>
</dbReference>
<dbReference type="RefSeq" id="WP_148913420.1">
    <property type="nucleotide sequence ID" value="NZ_VSZS01000055.1"/>
</dbReference>
<reference evidence="2 3" key="1">
    <citation type="submission" date="2019-08" db="EMBL/GenBank/DDBJ databases">
        <authorList>
            <person name="Seo Y.L."/>
        </authorList>
    </citation>
    <scope>NUCLEOTIDE SEQUENCE [LARGE SCALE GENOMIC DNA]</scope>
    <source>
        <strain evidence="2 3">MaA-C15</strain>
    </source>
</reference>
<dbReference type="EMBL" id="VSZS01000055">
    <property type="protein sequence ID" value="TYR34528.1"/>
    <property type="molecule type" value="Genomic_DNA"/>
</dbReference>
<dbReference type="Gene3D" id="2.30.30.40">
    <property type="entry name" value="SH3 Domains"/>
    <property type="match status" value="1"/>
</dbReference>
<gene>
    <name evidence="2" type="ORF">FY036_04000</name>
</gene>
<dbReference type="GO" id="GO:0007165">
    <property type="term" value="P:signal transduction"/>
    <property type="evidence" value="ECO:0007669"/>
    <property type="project" value="InterPro"/>
</dbReference>
<name>A0A5D4H1M7_9HYPH</name>
<keyword evidence="3" id="KW-1185">Reference proteome</keyword>
<dbReference type="Gene3D" id="2.40.50.180">
    <property type="entry name" value="CheA-289, Domain 4"/>
    <property type="match status" value="1"/>
</dbReference>
<protein>
    <submittedName>
        <fullName evidence="2">Chemotaxis protein CheW</fullName>
    </submittedName>
</protein>
<dbReference type="SMART" id="SM00260">
    <property type="entry name" value="CheW"/>
    <property type="match status" value="1"/>
</dbReference>
<dbReference type="InterPro" id="IPR036061">
    <property type="entry name" value="CheW-like_dom_sf"/>
</dbReference>
<dbReference type="CDD" id="cd00732">
    <property type="entry name" value="CheW"/>
    <property type="match status" value="1"/>
</dbReference>
<dbReference type="OrthoDB" id="9794382at2"/>
<feature type="domain" description="CheW-like" evidence="1">
    <location>
        <begin position="12"/>
        <end position="152"/>
    </location>
</feature>
<evidence type="ECO:0000259" key="1">
    <source>
        <dbReference type="PROSITE" id="PS50851"/>
    </source>
</evidence>
<dbReference type="PROSITE" id="PS50851">
    <property type="entry name" value="CHEW"/>
    <property type="match status" value="1"/>
</dbReference>
<sequence>MTQVREQDVTANNELIAFRLGEQEFCVDIMSVRDIRGWTPTTPLPHSSAYVKGVINLRGAVLPVVDLAARLGFEPAEPSARHVIIITQVGNQTIGLLVDAVSDILTVNSGSIQATPNVASELARAFMKGVIAMEGRMISLIALDNVLTQNQSGQGLLN</sequence>
<comment type="caution">
    <text evidence="2">The sequence shown here is derived from an EMBL/GenBank/DDBJ whole genome shotgun (WGS) entry which is preliminary data.</text>
</comment>
<dbReference type="InterPro" id="IPR039315">
    <property type="entry name" value="CheW"/>
</dbReference>
<organism evidence="2 3">
    <name type="scientific">Neoaquamicrobium microcysteis</name>
    <dbReference type="NCBI Taxonomy" id="2682781"/>
    <lineage>
        <taxon>Bacteria</taxon>
        <taxon>Pseudomonadati</taxon>
        <taxon>Pseudomonadota</taxon>
        <taxon>Alphaproteobacteria</taxon>
        <taxon>Hyphomicrobiales</taxon>
        <taxon>Phyllobacteriaceae</taxon>
        <taxon>Neoaquamicrobium</taxon>
    </lineage>
</organism>
<evidence type="ECO:0000313" key="2">
    <source>
        <dbReference type="EMBL" id="TYR34528.1"/>
    </source>
</evidence>
<dbReference type="PANTHER" id="PTHR22617">
    <property type="entry name" value="CHEMOTAXIS SENSOR HISTIDINE KINASE-RELATED"/>
    <property type="match status" value="1"/>
</dbReference>
<dbReference type="GO" id="GO:0005829">
    <property type="term" value="C:cytosol"/>
    <property type="evidence" value="ECO:0007669"/>
    <property type="project" value="TreeGrafter"/>
</dbReference>
<accession>A0A5D4H1M7</accession>
<dbReference type="AlphaFoldDB" id="A0A5D4H1M7"/>
<dbReference type="Proteomes" id="UP000323258">
    <property type="component" value="Unassembled WGS sequence"/>
</dbReference>
<dbReference type="GO" id="GO:0006935">
    <property type="term" value="P:chemotaxis"/>
    <property type="evidence" value="ECO:0007669"/>
    <property type="project" value="InterPro"/>
</dbReference>
<dbReference type="SUPFAM" id="SSF50341">
    <property type="entry name" value="CheW-like"/>
    <property type="match status" value="1"/>
</dbReference>
<dbReference type="PANTHER" id="PTHR22617:SF23">
    <property type="entry name" value="CHEMOTAXIS PROTEIN CHEW"/>
    <property type="match status" value="1"/>
</dbReference>